<reference evidence="2 3" key="1">
    <citation type="journal article" date="2010" name="Stand. Genomic Sci.">
        <title>Complete genome sequence of Nocardiopsis dassonvillei type strain (IMRU 509).</title>
        <authorList>
            <person name="Sun H."/>
            <person name="Lapidus A."/>
            <person name="Nolan M."/>
            <person name="Lucas S."/>
            <person name="Del Rio T.G."/>
            <person name="Tice H."/>
            <person name="Cheng J.F."/>
            <person name="Tapia R."/>
            <person name="Han C."/>
            <person name="Goodwin L."/>
            <person name="Pitluck S."/>
            <person name="Pagani I."/>
            <person name="Ivanova N."/>
            <person name="Mavromatis K."/>
            <person name="Mikhailova N."/>
            <person name="Pati A."/>
            <person name="Chen A."/>
            <person name="Palaniappan K."/>
            <person name="Land M."/>
            <person name="Hauser L."/>
            <person name="Chang Y.J."/>
            <person name="Jeffries C.D."/>
            <person name="Djao O.D."/>
            <person name="Rohde M."/>
            <person name="Sikorski J."/>
            <person name="Goker M."/>
            <person name="Woyke T."/>
            <person name="Bristow J."/>
            <person name="Eisen J.A."/>
            <person name="Markowitz V."/>
            <person name="Hugenholtz P."/>
            <person name="Kyrpides N.C."/>
            <person name="Klenk H.P."/>
        </authorList>
    </citation>
    <scope>NUCLEOTIDE SEQUENCE [LARGE SCALE GENOMIC DNA]</scope>
    <source>
        <strain evidence="3">ATCC 23218 / DSM 43111 / CIP 107115 / JCM 7437 / KCTC 9190 / NBRC 14626 / NCTC 10488 / NRRL B-5397 / IMRU 509</strain>
    </source>
</reference>
<dbReference type="GO" id="GO:0004519">
    <property type="term" value="F:endonuclease activity"/>
    <property type="evidence" value="ECO:0007669"/>
    <property type="project" value="InterPro"/>
</dbReference>
<dbReference type="Proteomes" id="UP000002219">
    <property type="component" value="Chromosome 1"/>
</dbReference>
<dbReference type="RefSeq" id="WP_013154175.1">
    <property type="nucleotide sequence ID" value="NC_014210.1"/>
</dbReference>
<evidence type="ECO:0000259" key="1">
    <source>
        <dbReference type="PROSITE" id="PS50819"/>
    </source>
</evidence>
<dbReference type="GO" id="GO:0016539">
    <property type="term" value="P:intein-mediated protein splicing"/>
    <property type="evidence" value="ECO:0007669"/>
    <property type="project" value="InterPro"/>
</dbReference>
<dbReference type="InterPro" id="IPR004042">
    <property type="entry name" value="Intein_endonuc_central"/>
</dbReference>
<dbReference type="EMBL" id="CP002040">
    <property type="protein sequence ID" value="ADH68568.1"/>
    <property type="molecule type" value="Genomic_DNA"/>
</dbReference>
<evidence type="ECO:0000313" key="3">
    <source>
        <dbReference type="Proteomes" id="UP000002219"/>
    </source>
</evidence>
<dbReference type="eggNOG" id="COG3780">
    <property type="taxonomic scope" value="Bacteria"/>
</dbReference>
<dbReference type="Gene3D" id="3.10.28.10">
    <property type="entry name" value="Homing endonucleases"/>
    <property type="match status" value="1"/>
</dbReference>
<dbReference type="InterPro" id="IPR027434">
    <property type="entry name" value="Homing_endonucl"/>
</dbReference>
<dbReference type="InterPro" id="IPR006142">
    <property type="entry name" value="INTEIN"/>
</dbReference>
<organism evidence="2 3">
    <name type="scientific">Nocardiopsis dassonvillei (strain ATCC 23218 / DSM 43111 / CIP 107115 / JCM 7437 / KCTC 9190 / NBRC 14626 / NCTC 10488 / NRRL B-5397 / IMRU 509)</name>
    <name type="common">Actinomadura dassonvillei</name>
    <dbReference type="NCBI Taxonomy" id="446468"/>
    <lineage>
        <taxon>Bacteria</taxon>
        <taxon>Bacillati</taxon>
        <taxon>Actinomycetota</taxon>
        <taxon>Actinomycetes</taxon>
        <taxon>Streptosporangiales</taxon>
        <taxon>Nocardiopsidaceae</taxon>
        <taxon>Nocardiopsis</taxon>
    </lineage>
</organism>
<dbReference type="OrthoDB" id="3366805at2"/>
<dbReference type="GeneID" id="91485715"/>
<gene>
    <name evidence="2" type="ordered locus">Ndas_3160</name>
</gene>
<proteinExistence type="predicted"/>
<dbReference type="PRINTS" id="PR00379">
    <property type="entry name" value="INTEIN"/>
</dbReference>
<dbReference type="KEGG" id="nda:Ndas_3160"/>
<feature type="domain" description="DOD-type homing endonuclease" evidence="1">
    <location>
        <begin position="71"/>
        <end position="224"/>
    </location>
</feature>
<accession>D7B2B1</accession>
<dbReference type="STRING" id="446468.Ndas_3160"/>
<evidence type="ECO:0000313" key="2">
    <source>
        <dbReference type="EMBL" id="ADH68568.1"/>
    </source>
</evidence>
<keyword evidence="3" id="KW-1185">Reference proteome</keyword>
<protein>
    <recommendedName>
        <fullName evidence="1">DOD-type homing endonuclease domain-containing protein</fullName>
    </recommendedName>
</protein>
<dbReference type="AlphaFoldDB" id="D7B2B1"/>
<dbReference type="PROSITE" id="PS50819">
    <property type="entry name" value="INTEIN_ENDONUCLEASE"/>
    <property type="match status" value="1"/>
</dbReference>
<dbReference type="HOGENOM" id="CLU_095291_0_0_11"/>
<sequence length="261" mass="29550">MYSRDVVDETFRLKALGLTDKAIAAQCGVSVQAIRHWRYGSRRASHTEEDRTAYCPVCGTGAPEPKAYAYLLGLYLGDGYIGGIRNGVDYLSIVCCDAWPGLMRECAAAIPKVFPVGVFHVQRQGCTEVKATSKHWRCIFPQHGKGLKHSRKIALKSWQSEIVDEHPQEFIRGLFHSDGCRVSNRVRKRVKDQWKYYEYPRYFFCNTSQDIVGLLTHALDSLEIAWRSRVAPKPPHKDAIIVSVAQREAVARMDAFVGPKY</sequence>
<name>D7B2B1_NOCDD</name>